<dbReference type="PRINTS" id="PR01440">
    <property type="entry name" value="CELLSNTHASEB"/>
</dbReference>
<evidence type="ECO:0000256" key="11">
    <source>
        <dbReference type="ARBA" id="ARBA00022916"/>
    </source>
</evidence>
<keyword evidence="17" id="KW-1185">Reference proteome</keyword>
<keyword evidence="7 15" id="KW-1003">Cell membrane</keyword>
<evidence type="ECO:0000256" key="2">
    <source>
        <dbReference type="ARBA" id="ARBA00004377"/>
    </source>
</evidence>
<dbReference type="Gene3D" id="2.60.120.260">
    <property type="entry name" value="Galactose-binding domain-like"/>
    <property type="match status" value="2"/>
</dbReference>
<dbReference type="AlphaFoldDB" id="A0A1E7X659"/>
<evidence type="ECO:0000313" key="17">
    <source>
        <dbReference type="Proteomes" id="UP000175989"/>
    </source>
</evidence>
<organism evidence="16 17">
    <name type="scientific">Duganella phyllosphaerae</name>
    <dbReference type="NCBI Taxonomy" id="762836"/>
    <lineage>
        <taxon>Bacteria</taxon>
        <taxon>Pseudomonadati</taxon>
        <taxon>Pseudomonadota</taxon>
        <taxon>Betaproteobacteria</taxon>
        <taxon>Burkholderiales</taxon>
        <taxon>Oxalobacteraceae</taxon>
        <taxon>Telluria group</taxon>
        <taxon>Duganella</taxon>
    </lineage>
</organism>
<dbReference type="GO" id="GO:0006011">
    <property type="term" value="P:UDP-alpha-D-glucose metabolic process"/>
    <property type="evidence" value="ECO:0007669"/>
    <property type="project" value="InterPro"/>
</dbReference>
<feature type="transmembrane region" description="Helical" evidence="15">
    <location>
        <begin position="746"/>
        <end position="764"/>
    </location>
</feature>
<evidence type="ECO:0000256" key="8">
    <source>
        <dbReference type="ARBA" id="ARBA00022519"/>
    </source>
</evidence>
<proteinExistence type="inferred from homology"/>
<keyword evidence="8 15" id="KW-0997">Cell inner membrane</keyword>
<reference evidence="17" key="1">
    <citation type="journal article" date="2016" name="Front. Microbiol.">
        <title>Molecular Keys to the Janthinobacterium and Duganella spp. Interaction with the Plant Pathogen Fusarium graminearum.</title>
        <authorList>
            <person name="Haack F.S."/>
            <person name="Poehlein A."/>
            <person name="Kroger C."/>
            <person name="Voigt C.A."/>
            <person name="Piepenbring M."/>
            <person name="Bode H.B."/>
            <person name="Daniel R."/>
            <person name="Schafer W."/>
            <person name="Streit W.R."/>
        </authorList>
    </citation>
    <scope>NUCLEOTIDE SEQUENCE [LARGE SCALE GENOMIC DNA]</scope>
    <source>
        <strain evidence="17">T54</strain>
    </source>
</reference>
<feature type="chain" id="PRO_5015211826" description="Cyclic di-GMP-binding protein" evidence="15">
    <location>
        <begin position="19"/>
        <end position="780"/>
    </location>
</feature>
<name>A0A1E7X659_9BURK</name>
<keyword evidence="9 15" id="KW-0973">c-di-GMP</keyword>
<evidence type="ECO:0000256" key="15">
    <source>
        <dbReference type="RuleBase" id="RU365021"/>
    </source>
</evidence>
<comment type="subunit">
    <text evidence="5 15">Tightly associated with the cellulose synthase catalytic subunit.</text>
</comment>
<evidence type="ECO:0000256" key="4">
    <source>
        <dbReference type="ARBA" id="ARBA00010714"/>
    </source>
</evidence>
<dbReference type="OrthoDB" id="9806702at2"/>
<dbReference type="PANTHER" id="PTHR39083:SF1">
    <property type="entry name" value="CYCLIC DI-GMP-BINDING PROTEIN"/>
    <property type="match status" value="1"/>
</dbReference>
<keyword evidence="11 15" id="KW-0135">Cellulose biosynthesis</keyword>
<evidence type="ECO:0000256" key="5">
    <source>
        <dbReference type="ARBA" id="ARBA00011437"/>
    </source>
</evidence>
<gene>
    <name evidence="16" type="primary">bcsB</name>
    <name evidence="16" type="ORF">DUPY_06600</name>
</gene>
<comment type="function">
    <text evidence="1 15">Binds the cellulose synthase activator, bis-(3'-5') cyclic diguanylic acid (c-di-GMP).</text>
</comment>
<dbReference type="EMBL" id="LROM01000047">
    <property type="protein sequence ID" value="OFA08531.1"/>
    <property type="molecule type" value="Genomic_DNA"/>
</dbReference>
<sequence>MRRLLLIILSLTSCVLTAAPGPTKPANGPTAMPAAGPMSAPLSAPIVAPATAPTTTPVTTAAADGAGPAVTRTYPLSGMGGGTVLRLRTTNGIEVVRFGARADELVTRAVLRLRYSYSPALIPGQSHIKVLLNDEVLTVLPVTPENAGKTLTSDIEIDPRVLTDYNALALQFIGHYTDKCEDALHSSLWAEVSGASTLQLTVRPLAVATDLARLPEPFFDLRDSRRLTLPFVFAARPTHATLRAAAVSLPNHEALTAWRGSRFPVTLNQLPHGHAVVFATNTERPAALATLAPFAGPSISVIRNPADPFGLLLLVGGRDAADLKAAADALARGSAAMSGSQIAVAASRTERPRAAYDAPNWVRMDRPVKFGELVEDKQQLQVFGHAPAPVRINLRIPPDLFTWHSRGVPVSLKFRYTPPIRASESRMSMSINDELLASLNLRSSGQGGDSAHLVLPLLENGLLGEGKEVLVPAFKLGSRNQMQYSFSFSYQKEGPCETQIDNVRAMIDADSTIDFSGYPHYAEMPNLGYFASAGFPFSKFADLAQTTVVLPDAPAAQDIEVMLGLLGRVGESTGYPATLVEVTTAGNDTLLKDRDLLVIGAAGQQKLLQRWSAKLPAALDGRTRKISQPVSTASSLFDWLGFGTNPDPQVASSESLSGSGPMALMTGFESPITAGRSVVAVTAGTPQDMLQVLDALADEVTVRSLQGSAAFVSGKRVESMLVGDTYKLGELPWWTLIWFHMSGHPVLLGLMGVLAVLVIAFALWRSLRAIAARRLKVDQR</sequence>
<evidence type="ECO:0000256" key="9">
    <source>
        <dbReference type="ARBA" id="ARBA00022636"/>
    </source>
</evidence>
<comment type="subcellular location">
    <subcellularLocation>
        <location evidence="2">Cell inner membrane</location>
        <topology evidence="2">Single-pass membrane protein</topology>
    </subcellularLocation>
</comment>
<evidence type="ECO:0000313" key="16">
    <source>
        <dbReference type="EMBL" id="OFA08531.1"/>
    </source>
</evidence>
<comment type="caution">
    <text evidence="16">The sequence shown here is derived from an EMBL/GenBank/DDBJ whole genome shotgun (WGS) entry which is preliminary data.</text>
</comment>
<keyword evidence="13 15" id="KW-0472">Membrane</keyword>
<dbReference type="Proteomes" id="UP000175989">
    <property type="component" value="Unassembled WGS sequence"/>
</dbReference>
<dbReference type="NCBIfam" id="NF008323">
    <property type="entry name" value="PRK11114.1-1"/>
    <property type="match status" value="1"/>
</dbReference>
<keyword evidence="12 15" id="KW-1133">Transmembrane helix</keyword>
<evidence type="ECO:0000256" key="7">
    <source>
        <dbReference type="ARBA" id="ARBA00022475"/>
    </source>
</evidence>
<protein>
    <recommendedName>
        <fullName evidence="6 15">Cyclic di-GMP-binding protein</fullName>
    </recommendedName>
    <alternativeName>
        <fullName evidence="14 15">Cellulose synthase regulatory subunit</fullName>
    </alternativeName>
</protein>
<dbReference type="PATRIC" id="fig|762836.4.peg.701"/>
<dbReference type="GO" id="GO:0005886">
    <property type="term" value="C:plasma membrane"/>
    <property type="evidence" value="ECO:0007669"/>
    <property type="project" value="UniProtKB-SubCell"/>
</dbReference>
<evidence type="ECO:0000256" key="13">
    <source>
        <dbReference type="ARBA" id="ARBA00023136"/>
    </source>
</evidence>
<comment type="similarity">
    <text evidence="4 15">Belongs to the AcsB/BcsB family.</text>
</comment>
<evidence type="ECO:0000256" key="14">
    <source>
        <dbReference type="ARBA" id="ARBA00033444"/>
    </source>
</evidence>
<evidence type="ECO:0000256" key="6">
    <source>
        <dbReference type="ARBA" id="ARBA00021844"/>
    </source>
</evidence>
<keyword evidence="10 15" id="KW-0812">Transmembrane</keyword>
<dbReference type="InterPro" id="IPR018513">
    <property type="entry name" value="Cell_synthase_bac"/>
</dbReference>
<keyword evidence="15" id="KW-0732">Signal</keyword>
<evidence type="ECO:0000256" key="1">
    <source>
        <dbReference type="ARBA" id="ARBA00002057"/>
    </source>
</evidence>
<dbReference type="Pfam" id="PF03170">
    <property type="entry name" value="BcsB"/>
    <property type="match status" value="1"/>
</dbReference>
<dbReference type="UniPathway" id="UPA00694"/>
<accession>A0A1E7X659</accession>
<evidence type="ECO:0000256" key="3">
    <source>
        <dbReference type="ARBA" id="ARBA00005186"/>
    </source>
</evidence>
<evidence type="ECO:0000256" key="10">
    <source>
        <dbReference type="ARBA" id="ARBA00022692"/>
    </source>
</evidence>
<dbReference type="RefSeq" id="WP_084640520.1">
    <property type="nucleotide sequence ID" value="NZ_LROM01000047.1"/>
</dbReference>
<comment type="pathway">
    <text evidence="3 15">Glycan metabolism; bacterial cellulose biosynthesis.</text>
</comment>
<dbReference type="InterPro" id="IPR003920">
    <property type="entry name" value="Cell_synth_B"/>
</dbReference>
<dbReference type="PANTHER" id="PTHR39083">
    <property type="entry name" value="CYCLIC DI-GMP-BINDING PROTEIN"/>
    <property type="match status" value="1"/>
</dbReference>
<feature type="signal peptide" evidence="15">
    <location>
        <begin position="1"/>
        <end position="18"/>
    </location>
</feature>
<dbReference type="GO" id="GO:0030244">
    <property type="term" value="P:cellulose biosynthetic process"/>
    <property type="evidence" value="ECO:0007669"/>
    <property type="project" value="UniProtKB-KW"/>
</dbReference>
<evidence type="ECO:0000256" key="12">
    <source>
        <dbReference type="ARBA" id="ARBA00022989"/>
    </source>
</evidence>